<dbReference type="GO" id="GO:0008381">
    <property type="term" value="F:mechanosensitive monoatomic ion channel activity"/>
    <property type="evidence" value="ECO:0007669"/>
    <property type="project" value="InterPro"/>
</dbReference>
<feature type="transmembrane region" description="Helical" evidence="8">
    <location>
        <begin position="271"/>
        <end position="289"/>
    </location>
</feature>
<dbReference type="PANTHER" id="PTHR30460:SF0">
    <property type="entry name" value="MODERATE CONDUCTANCE MECHANOSENSITIVE CHANNEL YBIO"/>
    <property type="match status" value="1"/>
</dbReference>
<evidence type="ECO:0000256" key="2">
    <source>
        <dbReference type="ARBA" id="ARBA00008017"/>
    </source>
</evidence>
<dbReference type="RefSeq" id="WP_184654814.1">
    <property type="nucleotide sequence ID" value="NZ_JACHBU010000004.1"/>
</dbReference>
<dbReference type="InterPro" id="IPR010920">
    <property type="entry name" value="LSM_dom_sf"/>
</dbReference>
<keyword evidence="9" id="KW-0732">Signal</keyword>
<dbReference type="SUPFAM" id="SSF82861">
    <property type="entry name" value="Mechanosensitive channel protein MscS (YggB), transmembrane region"/>
    <property type="match status" value="1"/>
</dbReference>
<keyword evidence="6 8" id="KW-0472">Membrane</keyword>
<dbReference type="Pfam" id="PF00924">
    <property type="entry name" value="MS_channel_2nd"/>
    <property type="match status" value="1"/>
</dbReference>
<keyword evidence="13" id="KW-1185">Reference proteome</keyword>
<dbReference type="InterPro" id="IPR011014">
    <property type="entry name" value="MscS_channel_TM-2"/>
</dbReference>
<evidence type="ECO:0000256" key="9">
    <source>
        <dbReference type="SAM" id="SignalP"/>
    </source>
</evidence>
<dbReference type="InterPro" id="IPR049142">
    <property type="entry name" value="MS_channel_1st"/>
</dbReference>
<evidence type="ECO:0000256" key="7">
    <source>
        <dbReference type="SAM" id="MobiDB-lite"/>
    </source>
</evidence>
<feature type="transmembrane region" description="Helical" evidence="8">
    <location>
        <begin position="541"/>
        <end position="559"/>
    </location>
</feature>
<feature type="transmembrane region" description="Helical" evidence="8">
    <location>
        <begin position="301"/>
        <end position="319"/>
    </location>
</feature>
<evidence type="ECO:0000259" key="10">
    <source>
        <dbReference type="Pfam" id="PF00924"/>
    </source>
</evidence>
<evidence type="ECO:0000256" key="5">
    <source>
        <dbReference type="ARBA" id="ARBA00022989"/>
    </source>
</evidence>
<dbReference type="SUPFAM" id="SSF50182">
    <property type="entry name" value="Sm-like ribonucleoproteins"/>
    <property type="match status" value="1"/>
</dbReference>
<feature type="transmembrane region" description="Helical" evidence="8">
    <location>
        <begin position="225"/>
        <end position="250"/>
    </location>
</feature>
<comment type="similarity">
    <text evidence="2">Belongs to the MscS (TC 1.A.23) family.</text>
</comment>
<dbReference type="Gene3D" id="2.30.30.60">
    <property type="match status" value="1"/>
</dbReference>
<feature type="transmembrane region" description="Helical" evidence="8">
    <location>
        <begin position="197"/>
        <end position="219"/>
    </location>
</feature>
<dbReference type="Pfam" id="PF21088">
    <property type="entry name" value="MS_channel_1st"/>
    <property type="match status" value="1"/>
</dbReference>
<dbReference type="GO" id="GO:0005886">
    <property type="term" value="C:plasma membrane"/>
    <property type="evidence" value="ECO:0007669"/>
    <property type="project" value="UniProtKB-SubCell"/>
</dbReference>
<accession>A0A7X0MRY7</accession>
<comment type="caution">
    <text evidence="12">The sequence shown here is derived from an EMBL/GenBank/DDBJ whole genome shotgun (WGS) entry which is preliminary data.</text>
</comment>
<feature type="region of interest" description="Disordered" evidence="7">
    <location>
        <begin position="63"/>
        <end position="85"/>
    </location>
</feature>
<sequence>MPFCRAAAAAFLGLLLTASPMWSQDAPLTVVLKPGQTAADVQQVLDLAARTGRPLTVQVETATTTTGAAAHPATSASDTTSGTATATSADTMQMTPEMEAANMGMASWERFSDASSQVFTTAIAGLQALSTMVGMTTTHLDAEGIANGRIAMVALLSLLAGGAAALSVRLLFAQLLRHSHLRARHIAGKFRRFFKRLVGDLLSIAIFLGVARWVLLTMLADTTAAFQVCQAAIAFTLILLVYMAVGRFLFRPDESGETLFAISNPQWHFHMLTAYGVITALFGETMRLWNWLGLGRASLDGWFLIGGTLLTLLKLTWFWGGRAGIRAAFKGSSPGPVRRVIGNLLPDFYVVSAIFIWFFGSVIIGSPDSARWSFAAGSTQVILLLLPVFALGAHHVVDEFARHWETTHGAGLWSSVLASLRVVCSGAVWIGGLHLITALWWPLMTSGGDIATGWILWLERLSFAVVASWAVYTLVWKYAETIAPPQTVMLPGQEDEQADKKQTSRLTTALPVIRNLVLGAVLAVGSLIVLSSLGINVAPLLAGFGVLGLALSFGSQALVKDVVSGIFFIVDDAFRIGEYIDTGKLQGTVEQITVRSVRLRHHNGPIHTIPFGQISSVTNFSRDWGTIKFQLRFERDSDAEIIRRAAKKVGLGMLEDPEFGPQFLIPLKMQGIQDITETAMIVRFKFTCLPGNPGILKREAMTRLLAACKAAGVQLASNAVTVRSNGANSVDIEAAAAGTPPPLTSIAV</sequence>
<dbReference type="EMBL" id="JACHBU010000004">
    <property type="protein sequence ID" value="MBB6509119.1"/>
    <property type="molecule type" value="Genomic_DNA"/>
</dbReference>
<evidence type="ECO:0000256" key="4">
    <source>
        <dbReference type="ARBA" id="ARBA00022692"/>
    </source>
</evidence>
<dbReference type="Proteomes" id="UP000585437">
    <property type="component" value="Unassembled WGS sequence"/>
</dbReference>
<feature type="domain" description="Mechanosensitive ion channel MscS" evidence="10">
    <location>
        <begin position="558"/>
        <end position="622"/>
    </location>
</feature>
<dbReference type="Gene3D" id="1.10.287.1260">
    <property type="match status" value="1"/>
</dbReference>
<evidence type="ECO:0000313" key="13">
    <source>
        <dbReference type="Proteomes" id="UP000585437"/>
    </source>
</evidence>
<evidence type="ECO:0000256" key="3">
    <source>
        <dbReference type="ARBA" id="ARBA00022475"/>
    </source>
</evidence>
<dbReference type="InterPro" id="IPR023408">
    <property type="entry name" value="MscS_beta-dom_sf"/>
</dbReference>
<keyword evidence="3" id="KW-1003">Cell membrane</keyword>
<feature type="transmembrane region" description="Helical" evidence="8">
    <location>
        <begin position="418"/>
        <end position="441"/>
    </location>
</feature>
<comment type="subcellular location">
    <subcellularLocation>
        <location evidence="1">Cell membrane</location>
        <topology evidence="1">Multi-pass membrane protein</topology>
    </subcellularLocation>
</comment>
<keyword evidence="4 8" id="KW-0812">Transmembrane</keyword>
<keyword evidence="5 8" id="KW-1133">Transmembrane helix</keyword>
<proteinExistence type="inferred from homology"/>
<dbReference type="AlphaFoldDB" id="A0A7X0MRY7"/>
<feature type="transmembrane region" description="Helical" evidence="8">
    <location>
        <begin position="461"/>
        <end position="479"/>
    </location>
</feature>
<evidence type="ECO:0000259" key="11">
    <source>
        <dbReference type="Pfam" id="PF21088"/>
    </source>
</evidence>
<feature type="transmembrane region" description="Helical" evidence="8">
    <location>
        <begin position="515"/>
        <end position="535"/>
    </location>
</feature>
<protein>
    <submittedName>
        <fullName evidence="12">Small-conductance mechanosensitive channel</fullName>
    </submittedName>
</protein>
<dbReference type="InterPro" id="IPR045276">
    <property type="entry name" value="YbiO_bact"/>
</dbReference>
<feature type="transmembrane region" description="Helical" evidence="8">
    <location>
        <begin position="340"/>
        <end position="360"/>
    </location>
</feature>
<dbReference type="Gene3D" id="3.30.70.100">
    <property type="match status" value="1"/>
</dbReference>
<gene>
    <name evidence="12" type="ORF">F4695_002476</name>
</gene>
<feature type="transmembrane region" description="Helical" evidence="8">
    <location>
        <begin position="372"/>
        <end position="397"/>
    </location>
</feature>
<reference evidence="12 13" key="1">
    <citation type="submission" date="2020-08" db="EMBL/GenBank/DDBJ databases">
        <title>The Agave Microbiome: Exploring the role of microbial communities in plant adaptations to desert environments.</title>
        <authorList>
            <person name="Partida-Martinez L.P."/>
        </authorList>
    </citation>
    <scope>NUCLEOTIDE SEQUENCE [LARGE SCALE GENOMIC DNA]</scope>
    <source>
        <strain evidence="12 13">AS3.12</strain>
    </source>
</reference>
<evidence type="ECO:0000313" key="12">
    <source>
        <dbReference type="EMBL" id="MBB6509119.1"/>
    </source>
</evidence>
<dbReference type="PANTHER" id="PTHR30460">
    <property type="entry name" value="MODERATE CONDUCTANCE MECHANOSENSITIVE CHANNEL YBIO"/>
    <property type="match status" value="1"/>
</dbReference>
<feature type="signal peptide" evidence="9">
    <location>
        <begin position="1"/>
        <end position="23"/>
    </location>
</feature>
<feature type="domain" description="Mechanosensitive ion channel transmembrane helices 2/3" evidence="11">
    <location>
        <begin position="521"/>
        <end position="556"/>
    </location>
</feature>
<evidence type="ECO:0000256" key="6">
    <source>
        <dbReference type="ARBA" id="ARBA00023136"/>
    </source>
</evidence>
<organism evidence="12 13">
    <name type="scientific">Rhizobium soli</name>
    <dbReference type="NCBI Taxonomy" id="424798"/>
    <lineage>
        <taxon>Bacteria</taxon>
        <taxon>Pseudomonadati</taxon>
        <taxon>Pseudomonadota</taxon>
        <taxon>Alphaproteobacteria</taxon>
        <taxon>Hyphomicrobiales</taxon>
        <taxon>Rhizobiaceae</taxon>
        <taxon>Rhizobium/Agrobacterium group</taxon>
        <taxon>Rhizobium</taxon>
    </lineage>
</organism>
<name>A0A7X0MRY7_9HYPH</name>
<feature type="transmembrane region" description="Helical" evidence="8">
    <location>
        <begin position="150"/>
        <end position="176"/>
    </location>
</feature>
<evidence type="ECO:0000256" key="1">
    <source>
        <dbReference type="ARBA" id="ARBA00004651"/>
    </source>
</evidence>
<dbReference type="InterPro" id="IPR006685">
    <property type="entry name" value="MscS_channel_2nd"/>
</dbReference>
<evidence type="ECO:0000256" key="8">
    <source>
        <dbReference type="SAM" id="Phobius"/>
    </source>
</evidence>
<feature type="chain" id="PRO_5031118553" evidence="9">
    <location>
        <begin position="24"/>
        <end position="748"/>
    </location>
</feature>